<evidence type="ECO:0000313" key="11">
    <source>
        <dbReference type="EMBL" id="MDG3003435.1"/>
    </source>
</evidence>
<dbReference type="Gene3D" id="1.10.620.20">
    <property type="entry name" value="Ribonucleotide Reductase, subunit A"/>
    <property type="match status" value="1"/>
</dbReference>
<comment type="cofactor">
    <cofactor evidence="1">
        <name>Fe(2+)</name>
        <dbReference type="ChEBI" id="CHEBI:29033"/>
    </cofactor>
</comment>
<gene>
    <name evidence="11" type="ORF">PZE19_06635</name>
</gene>
<dbReference type="Pfam" id="PF03405">
    <property type="entry name" value="FA_desaturase_2"/>
    <property type="match status" value="1"/>
</dbReference>
<evidence type="ECO:0000256" key="10">
    <source>
        <dbReference type="ARBA" id="ARBA00023160"/>
    </source>
</evidence>
<keyword evidence="5" id="KW-0479">Metal-binding</keyword>
<keyword evidence="7" id="KW-0560">Oxidoreductase</keyword>
<comment type="similarity">
    <text evidence="2">Belongs to the fatty acid desaturase type 2 family.</text>
</comment>
<evidence type="ECO:0000256" key="8">
    <source>
        <dbReference type="ARBA" id="ARBA00023004"/>
    </source>
</evidence>
<evidence type="ECO:0000313" key="12">
    <source>
        <dbReference type="Proteomes" id="UP001216907"/>
    </source>
</evidence>
<evidence type="ECO:0000256" key="2">
    <source>
        <dbReference type="ARBA" id="ARBA00008749"/>
    </source>
</evidence>
<dbReference type="CDD" id="cd01050">
    <property type="entry name" value="Acyl_ACP_Desat"/>
    <property type="match status" value="1"/>
</dbReference>
<evidence type="ECO:0000256" key="4">
    <source>
        <dbReference type="ARBA" id="ARBA00022516"/>
    </source>
</evidence>
<evidence type="ECO:0000256" key="3">
    <source>
        <dbReference type="ARBA" id="ARBA00011738"/>
    </source>
</evidence>
<proteinExistence type="inferred from homology"/>
<evidence type="ECO:0000256" key="9">
    <source>
        <dbReference type="ARBA" id="ARBA00023098"/>
    </source>
</evidence>
<organism evidence="11 12">
    <name type="scientific">Paludisphaera mucosa</name>
    <dbReference type="NCBI Taxonomy" id="3030827"/>
    <lineage>
        <taxon>Bacteria</taxon>
        <taxon>Pseudomonadati</taxon>
        <taxon>Planctomycetota</taxon>
        <taxon>Planctomycetia</taxon>
        <taxon>Isosphaerales</taxon>
        <taxon>Isosphaeraceae</taxon>
        <taxon>Paludisphaera</taxon>
    </lineage>
</organism>
<dbReference type="PIRSF" id="PIRSF000346">
    <property type="entry name" value="Dlt9_acylACP_des"/>
    <property type="match status" value="1"/>
</dbReference>
<keyword evidence="9" id="KW-0443">Lipid metabolism</keyword>
<protein>
    <submittedName>
        <fullName evidence="11">Acyl-ACP desaturase</fullName>
    </submittedName>
</protein>
<dbReference type="Proteomes" id="UP001216907">
    <property type="component" value="Unassembled WGS sequence"/>
</dbReference>
<evidence type="ECO:0000256" key="1">
    <source>
        <dbReference type="ARBA" id="ARBA00001954"/>
    </source>
</evidence>
<reference evidence="11 12" key="1">
    <citation type="submission" date="2023-03" db="EMBL/GenBank/DDBJ databases">
        <title>Paludisphaera mucosa sp. nov. a novel planctomycete from northern fen.</title>
        <authorList>
            <person name="Ivanova A."/>
        </authorList>
    </citation>
    <scope>NUCLEOTIDE SEQUENCE [LARGE SCALE GENOMIC DNA]</scope>
    <source>
        <strain evidence="11 12">Pla2</strain>
    </source>
</reference>
<dbReference type="SUPFAM" id="SSF47240">
    <property type="entry name" value="Ferritin-like"/>
    <property type="match status" value="1"/>
</dbReference>
<keyword evidence="4" id="KW-0444">Lipid biosynthesis</keyword>
<comment type="caution">
    <text evidence="11">The sequence shown here is derived from an EMBL/GenBank/DDBJ whole genome shotgun (WGS) entry which is preliminary data.</text>
</comment>
<dbReference type="EMBL" id="JARRAG010000001">
    <property type="protein sequence ID" value="MDG3003435.1"/>
    <property type="molecule type" value="Genomic_DNA"/>
</dbReference>
<keyword evidence="6" id="KW-0276">Fatty acid metabolism</keyword>
<dbReference type="InterPro" id="IPR009078">
    <property type="entry name" value="Ferritin-like_SF"/>
</dbReference>
<evidence type="ECO:0000256" key="7">
    <source>
        <dbReference type="ARBA" id="ARBA00023002"/>
    </source>
</evidence>
<dbReference type="InterPro" id="IPR005067">
    <property type="entry name" value="Fatty_acid_desaturase-2"/>
</dbReference>
<keyword evidence="10" id="KW-0275">Fatty acid biosynthesis</keyword>
<comment type="subunit">
    <text evidence="3">Homodimer.</text>
</comment>
<evidence type="ECO:0000256" key="6">
    <source>
        <dbReference type="ARBA" id="ARBA00022832"/>
    </source>
</evidence>
<dbReference type="PANTHER" id="PTHR31155:SF9">
    <property type="entry name" value="STEAROYL-[ACYL-CARRIER-PROTEIN] 9-DESATURASE 7, CHLOROPLASTIC"/>
    <property type="match status" value="1"/>
</dbReference>
<dbReference type="InterPro" id="IPR012348">
    <property type="entry name" value="RNR-like"/>
</dbReference>
<keyword evidence="8" id="KW-0408">Iron</keyword>
<evidence type="ECO:0000256" key="5">
    <source>
        <dbReference type="ARBA" id="ARBA00022723"/>
    </source>
</evidence>
<dbReference type="RefSeq" id="WP_277859786.1">
    <property type="nucleotide sequence ID" value="NZ_JARRAG010000001.1"/>
</dbReference>
<sequence length="321" mass="36214">MNVLESMQNYVEGNLSLLISVEQSWQPTDYLPDLTGDDWSENLKRFRQEALCLPDDLLVVLVGNMITEEALPNYAISLERVARDPTGTTDTPWAVWLRGWTAEENRHGDLLNAYLRLTGRVDMRAVEVTTQNLIRNGFSSGHEGDPYSGLIYASFQERATRLSHGNLARLASARGEANLAKICRKIAADEARHEIFYTRAVNELFDRDPEGAILAYRTTLKKLVAMPGSRMDDGRGPGLFDHYTATVQRTGVYTSRDYAAIIRHLNTAWGLENRSFSGKAAKIQDYLCLQPERYERLASEIESRAVGQPPFPFSWVHDRSA</sequence>
<keyword evidence="12" id="KW-1185">Reference proteome</keyword>
<name>A0ABT6F764_9BACT</name>
<dbReference type="PANTHER" id="PTHR31155">
    <property type="entry name" value="ACYL- ACYL-CARRIER-PROTEIN DESATURASE-RELATED"/>
    <property type="match status" value="1"/>
</dbReference>
<accession>A0ABT6F764</accession>